<dbReference type="Proteomes" id="UP000278632">
    <property type="component" value="Unassembled WGS sequence"/>
</dbReference>
<dbReference type="InterPro" id="IPR016032">
    <property type="entry name" value="Sig_transdc_resp-reg_C-effctor"/>
</dbReference>
<protein>
    <submittedName>
        <fullName evidence="7">LuxR family transcriptional regulator</fullName>
    </submittedName>
</protein>
<evidence type="ECO:0000256" key="1">
    <source>
        <dbReference type="ARBA" id="ARBA00023015"/>
    </source>
</evidence>
<feature type="transmembrane region" description="Helical" evidence="5">
    <location>
        <begin position="327"/>
        <end position="354"/>
    </location>
</feature>
<dbReference type="PANTHER" id="PTHR44688">
    <property type="entry name" value="DNA-BINDING TRANSCRIPTIONAL ACTIVATOR DEVR_DOSR"/>
    <property type="match status" value="1"/>
</dbReference>
<evidence type="ECO:0000313" key="7">
    <source>
        <dbReference type="EMBL" id="RNL49130.1"/>
    </source>
</evidence>
<feature type="transmembrane region" description="Helical" evidence="5">
    <location>
        <begin position="360"/>
        <end position="381"/>
    </location>
</feature>
<keyword evidence="5" id="KW-0812">Transmembrane</keyword>
<dbReference type="CDD" id="cd06170">
    <property type="entry name" value="LuxR_C_like"/>
    <property type="match status" value="1"/>
</dbReference>
<feature type="transmembrane region" description="Helical" evidence="5">
    <location>
        <begin position="101"/>
        <end position="122"/>
    </location>
</feature>
<feature type="transmembrane region" description="Helical" evidence="5">
    <location>
        <begin position="138"/>
        <end position="157"/>
    </location>
</feature>
<feature type="transmembrane region" description="Helical" evidence="5">
    <location>
        <begin position="201"/>
        <end position="222"/>
    </location>
</feature>
<evidence type="ECO:0000313" key="8">
    <source>
        <dbReference type="Proteomes" id="UP000278632"/>
    </source>
</evidence>
<dbReference type="AlphaFoldDB" id="A0A3N0BL31"/>
<feature type="transmembrane region" description="Helical" evidence="5">
    <location>
        <begin position="163"/>
        <end position="180"/>
    </location>
</feature>
<keyword evidence="2" id="KW-0238">DNA-binding</keyword>
<reference evidence="8" key="1">
    <citation type="submission" date="2018-05" db="EMBL/GenBank/DDBJ databases">
        <title>Genome Sequencing of selected type strains of the family Eggerthellaceae.</title>
        <authorList>
            <person name="Danylec N."/>
            <person name="Stoll D.A."/>
            <person name="Doetsch A."/>
            <person name="Huch M."/>
        </authorList>
    </citation>
    <scope>NUCLEOTIDE SEQUENCE [LARGE SCALE GENOMIC DNA]</scope>
    <source>
        <strain evidence="8">DSM 16106</strain>
    </source>
</reference>
<dbReference type="OrthoDB" id="134985at2"/>
<dbReference type="Pfam" id="PF00196">
    <property type="entry name" value="GerE"/>
    <property type="match status" value="1"/>
</dbReference>
<dbReference type="InterPro" id="IPR036388">
    <property type="entry name" value="WH-like_DNA-bd_sf"/>
</dbReference>
<feature type="region of interest" description="Disordered" evidence="4">
    <location>
        <begin position="390"/>
        <end position="435"/>
    </location>
</feature>
<feature type="transmembrane region" description="Helical" evidence="5">
    <location>
        <begin position="76"/>
        <end position="95"/>
    </location>
</feature>
<dbReference type="PRINTS" id="PR00038">
    <property type="entry name" value="HTHLUXR"/>
</dbReference>
<feature type="transmembrane region" description="Helical" evidence="5">
    <location>
        <begin position="242"/>
        <end position="262"/>
    </location>
</feature>
<dbReference type="PROSITE" id="PS50043">
    <property type="entry name" value="HTH_LUXR_2"/>
    <property type="match status" value="1"/>
</dbReference>
<organism evidence="7 8">
    <name type="scientific">Paraeggerthella hongkongensis</name>
    <dbReference type="NCBI Taxonomy" id="230658"/>
    <lineage>
        <taxon>Bacteria</taxon>
        <taxon>Bacillati</taxon>
        <taxon>Actinomycetota</taxon>
        <taxon>Coriobacteriia</taxon>
        <taxon>Eggerthellales</taxon>
        <taxon>Eggerthellaceae</taxon>
        <taxon>Paraeggerthella</taxon>
    </lineage>
</organism>
<dbReference type="Gene3D" id="1.10.10.10">
    <property type="entry name" value="Winged helix-like DNA-binding domain superfamily/Winged helix DNA-binding domain"/>
    <property type="match status" value="1"/>
</dbReference>
<comment type="caution">
    <text evidence="7">The sequence shown here is derived from an EMBL/GenBank/DDBJ whole genome shotgun (WGS) entry which is preliminary data.</text>
</comment>
<keyword evidence="5" id="KW-0472">Membrane</keyword>
<feature type="transmembrane region" description="Helical" evidence="5">
    <location>
        <begin position="43"/>
        <end position="64"/>
    </location>
</feature>
<feature type="transmembrane region" description="Helical" evidence="5">
    <location>
        <begin position="295"/>
        <end position="315"/>
    </location>
</feature>
<dbReference type="SMART" id="SM00421">
    <property type="entry name" value="HTH_LUXR"/>
    <property type="match status" value="1"/>
</dbReference>
<keyword evidence="3" id="KW-0804">Transcription</keyword>
<dbReference type="GO" id="GO:0006355">
    <property type="term" value="P:regulation of DNA-templated transcription"/>
    <property type="evidence" value="ECO:0007669"/>
    <property type="project" value="InterPro"/>
</dbReference>
<sequence>MRMVWKTLRLRHVGLAFFWACSMLTFRSSILLAGPANTPGYETFVVLVSFVTNMTTLFAMAAFMERNPSAIDRLPGKLFCACIIAGIIALASAGRMGSEEAIIVMLAGGGALTGIGYGYYWGSWAECLGRMHPSRTSFYIPAAFLVSAALFLAISLAAELAGVPPLALMIPLPVLSLACLHRCRDEAPDGGHASATTPKRYLSALGSLVTLIVASLVLSLLFGFVWEMTVLSVGSVNEAHQIPLVADLAVAVGLIGLVLYANKRMDLALAYRVIVPVIVVLFAVMPFFWETNPVVLNVVMSASYGVFDVIIWYMVASTAYDYAVSGFVVGGIVRALSILARLVGIGIGYLLMLIPGTPSMLIVGVSTGGVYVLAMLGLFYVARKKSEGATPAEPSEKRIEASADASKSQTAPPHAQPETPGSQAPPGPNSPSSDQAIYDMIAEDFSLTRRESEVLPYLARGRSAKVIAEALFVSENTIRTHTRRILEKTELHSKQQIIDLIETYR</sequence>
<evidence type="ECO:0000256" key="5">
    <source>
        <dbReference type="SAM" id="Phobius"/>
    </source>
</evidence>
<dbReference type="GO" id="GO:0003677">
    <property type="term" value="F:DNA binding"/>
    <property type="evidence" value="ECO:0007669"/>
    <property type="project" value="UniProtKB-KW"/>
</dbReference>
<accession>A0A3N0BL31</accession>
<dbReference type="SUPFAM" id="SSF46894">
    <property type="entry name" value="C-terminal effector domain of the bipartite response regulators"/>
    <property type="match status" value="1"/>
</dbReference>
<dbReference type="InterPro" id="IPR000792">
    <property type="entry name" value="Tscrpt_reg_LuxR_C"/>
</dbReference>
<evidence type="ECO:0000259" key="6">
    <source>
        <dbReference type="PROSITE" id="PS50043"/>
    </source>
</evidence>
<proteinExistence type="predicted"/>
<gene>
    <name evidence="7" type="ORF">DMP08_00350</name>
</gene>
<name>A0A3N0BL31_9ACTN</name>
<keyword evidence="8" id="KW-1185">Reference proteome</keyword>
<evidence type="ECO:0000256" key="4">
    <source>
        <dbReference type="SAM" id="MobiDB-lite"/>
    </source>
</evidence>
<dbReference type="PANTHER" id="PTHR44688:SF16">
    <property type="entry name" value="DNA-BINDING TRANSCRIPTIONAL ACTIVATOR DEVR_DOSR"/>
    <property type="match status" value="1"/>
</dbReference>
<evidence type="ECO:0000256" key="2">
    <source>
        <dbReference type="ARBA" id="ARBA00023125"/>
    </source>
</evidence>
<evidence type="ECO:0000256" key="3">
    <source>
        <dbReference type="ARBA" id="ARBA00023163"/>
    </source>
</evidence>
<feature type="transmembrane region" description="Helical" evidence="5">
    <location>
        <begin position="269"/>
        <end position="289"/>
    </location>
</feature>
<feature type="domain" description="HTH luxR-type" evidence="6">
    <location>
        <begin position="440"/>
        <end position="505"/>
    </location>
</feature>
<dbReference type="PROSITE" id="PS00622">
    <property type="entry name" value="HTH_LUXR_1"/>
    <property type="match status" value="1"/>
</dbReference>
<dbReference type="EMBL" id="QICD01000001">
    <property type="protein sequence ID" value="RNL49130.1"/>
    <property type="molecule type" value="Genomic_DNA"/>
</dbReference>
<keyword evidence="5" id="KW-1133">Transmembrane helix</keyword>
<keyword evidence="1" id="KW-0805">Transcription regulation</keyword>